<protein>
    <submittedName>
        <fullName evidence="1">Hypp8371 protein</fullName>
    </submittedName>
</protein>
<gene>
    <name evidence="1" type="primary">Hypp8371</name>
    <name evidence="1" type="ORF">BLAG_LOCUS10049</name>
</gene>
<dbReference type="EMBL" id="OV696702">
    <property type="protein sequence ID" value="CAH1248744.1"/>
    <property type="molecule type" value="Genomic_DNA"/>
</dbReference>
<organism evidence="1 2">
    <name type="scientific">Branchiostoma lanceolatum</name>
    <name type="common">Common lancelet</name>
    <name type="synonym">Amphioxus lanceolatum</name>
    <dbReference type="NCBI Taxonomy" id="7740"/>
    <lineage>
        <taxon>Eukaryota</taxon>
        <taxon>Metazoa</taxon>
        <taxon>Chordata</taxon>
        <taxon>Cephalochordata</taxon>
        <taxon>Leptocardii</taxon>
        <taxon>Amphioxiformes</taxon>
        <taxon>Branchiostomatidae</taxon>
        <taxon>Branchiostoma</taxon>
    </lineage>
</organism>
<name>A0A8J9Z6N8_BRALA</name>
<reference evidence="1" key="1">
    <citation type="submission" date="2022-01" db="EMBL/GenBank/DDBJ databases">
        <authorList>
            <person name="Braso-Vives M."/>
        </authorList>
    </citation>
    <scope>NUCLEOTIDE SEQUENCE</scope>
</reference>
<keyword evidence="2" id="KW-1185">Reference proteome</keyword>
<proteinExistence type="predicted"/>
<evidence type="ECO:0000313" key="2">
    <source>
        <dbReference type="Proteomes" id="UP000838412"/>
    </source>
</evidence>
<dbReference type="Proteomes" id="UP000838412">
    <property type="component" value="Chromosome 17"/>
</dbReference>
<evidence type="ECO:0000313" key="1">
    <source>
        <dbReference type="EMBL" id="CAH1248744.1"/>
    </source>
</evidence>
<accession>A0A8J9Z6N8</accession>
<dbReference type="AlphaFoldDB" id="A0A8J9Z6N8"/>
<sequence length="137" mass="14472">MQIRPGPSEGDPTSANNFGALAQAAGQHHIDPIWRGILAVTRPTQLPELGMGVGAASMSADIEAAVDYNLTLVGPLVDHYILQLGQGMSRRLRPRFHTGPAVFSINVPFGDTWRRCSHGMGVLRLGSAASAEQGCGV</sequence>